<dbReference type="InterPro" id="IPR044862">
    <property type="entry name" value="Pro_4_hyd_alph_FE2OG_OXY"/>
</dbReference>
<dbReference type="AlphaFoldDB" id="B8KXQ6"/>
<dbReference type="Gene3D" id="2.60.120.620">
    <property type="entry name" value="q2cbj1_9rhob like domain"/>
    <property type="match status" value="1"/>
</dbReference>
<evidence type="ECO:0000313" key="3">
    <source>
        <dbReference type="Proteomes" id="UP000004699"/>
    </source>
</evidence>
<name>B8KXQ6_9GAMM</name>
<protein>
    <recommendedName>
        <fullName evidence="1">Prolyl 4-hydroxylase alpha subunit Fe(2+) 2OG dioxygenase domain-containing protein</fullName>
    </recommendedName>
</protein>
<dbReference type="STRING" id="565045.NOR51B_2844"/>
<sequence>MSADADTQIDYFSDALVNRLTECSASISQQWNNPEGTTTRHFVLDDVLTKDDVNAIYNAFPKNGDGFFDRQSFREKKRTATDLSQYSPILSDITYAFQNPRVVDLITGLLELPGIEPDPDLYASGLSMMFQGDYLNPHIDNSHDAQRNRYRRLNLLFYVSPHWGLERGGNFELWDTTRTHPRTVVSHRNRLVVMETNKTSWHSVSKVIADQPRCCVSNYYFSEVSPDATDYFHVTSFLGRPEQPLRSLLGHFDNTLRNSVSKVLKIGRGKRLINKKQ</sequence>
<dbReference type="OrthoDB" id="9783171at2"/>
<dbReference type="Proteomes" id="UP000004699">
    <property type="component" value="Unassembled WGS sequence"/>
</dbReference>
<gene>
    <name evidence="2" type="ORF">NOR51B_2844</name>
</gene>
<organism evidence="2 3">
    <name type="scientific">Luminiphilus syltensis NOR5-1B</name>
    <dbReference type="NCBI Taxonomy" id="565045"/>
    <lineage>
        <taxon>Bacteria</taxon>
        <taxon>Pseudomonadati</taxon>
        <taxon>Pseudomonadota</taxon>
        <taxon>Gammaproteobacteria</taxon>
        <taxon>Cellvibrionales</taxon>
        <taxon>Halieaceae</taxon>
        <taxon>Luminiphilus</taxon>
    </lineage>
</organism>
<keyword evidence="3" id="KW-1185">Reference proteome</keyword>
<evidence type="ECO:0000259" key="1">
    <source>
        <dbReference type="Pfam" id="PF13640"/>
    </source>
</evidence>
<reference evidence="3" key="1">
    <citation type="journal article" date="2013" name="BMC Microbiol.">
        <title>Taxonomy and evolution of bacteriochlorophyll a-containing members of the OM60/NOR5 clade of marine gammaproteobacteria: description of Luminiphilus syltensis gen. nov., sp. nov., reclassification of Haliea rubra as Pseudohaliea rubra gen. nov., comb. nov., and emendation of Chromatocurvus halotolerans.</title>
        <authorList>
            <person name="Spring S."/>
            <person name="Riedel T."/>
            <person name="Sproer C."/>
            <person name="Yan S."/>
            <person name="Harder J."/>
            <person name="Fuchs B.M."/>
        </authorList>
    </citation>
    <scope>NUCLEOTIDE SEQUENCE [LARGE SCALE GENOMIC DNA]</scope>
    <source>
        <strain evidence="3">NOR51-B</strain>
    </source>
</reference>
<proteinExistence type="predicted"/>
<accession>B8KXQ6</accession>
<feature type="domain" description="Prolyl 4-hydroxylase alpha subunit Fe(2+) 2OG dioxygenase" evidence="1">
    <location>
        <begin position="129"/>
        <end position="220"/>
    </location>
</feature>
<dbReference type="Pfam" id="PF13640">
    <property type="entry name" value="2OG-FeII_Oxy_3"/>
    <property type="match status" value="1"/>
</dbReference>
<dbReference type="RefSeq" id="WP_009021632.1">
    <property type="nucleotide sequence ID" value="NZ_DS999411.1"/>
</dbReference>
<evidence type="ECO:0000313" key="2">
    <source>
        <dbReference type="EMBL" id="EED36891.1"/>
    </source>
</evidence>
<dbReference type="eggNOG" id="COG3751">
    <property type="taxonomic scope" value="Bacteria"/>
</dbReference>
<dbReference type="HOGENOM" id="CLU_078769_0_0_6"/>
<dbReference type="EMBL" id="DS999411">
    <property type="protein sequence ID" value="EED36891.1"/>
    <property type="molecule type" value="Genomic_DNA"/>
</dbReference>